<gene>
    <name evidence="1" type="ORF">SDC9_193949</name>
</gene>
<proteinExistence type="predicted"/>
<sequence>MLEALVLAAQALIVLDRAKDLGAEQTIALGLEGAVVDRLGLLHLTERPRTDLLGRSHADLDGIEMLIRRELLEQVE</sequence>
<evidence type="ECO:0000313" key="1">
    <source>
        <dbReference type="EMBL" id="MPN46363.1"/>
    </source>
</evidence>
<dbReference type="EMBL" id="VSSQ01106977">
    <property type="protein sequence ID" value="MPN46363.1"/>
    <property type="molecule type" value="Genomic_DNA"/>
</dbReference>
<reference evidence="1" key="1">
    <citation type="submission" date="2019-08" db="EMBL/GenBank/DDBJ databases">
        <authorList>
            <person name="Kucharzyk K."/>
            <person name="Murdoch R.W."/>
            <person name="Higgins S."/>
            <person name="Loffler F."/>
        </authorList>
    </citation>
    <scope>NUCLEOTIDE SEQUENCE</scope>
</reference>
<comment type="caution">
    <text evidence="1">The sequence shown here is derived from an EMBL/GenBank/DDBJ whole genome shotgun (WGS) entry which is preliminary data.</text>
</comment>
<protein>
    <submittedName>
        <fullName evidence="1">Uncharacterized protein</fullName>
    </submittedName>
</protein>
<name>A0A645IG73_9ZZZZ</name>
<dbReference type="AlphaFoldDB" id="A0A645IG73"/>
<organism evidence="1">
    <name type="scientific">bioreactor metagenome</name>
    <dbReference type="NCBI Taxonomy" id="1076179"/>
    <lineage>
        <taxon>unclassified sequences</taxon>
        <taxon>metagenomes</taxon>
        <taxon>ecological metagenomes</taxon>
    </lineage>
</organism>
<accession>A0A645IG73</accession>